<keyword evidence="4 6" id="KW-1133">Transmembrane helix</keyword>
<evidence type="ECO:0000313" key="8">
    <source>
        <dbReference type="EMBL" id="KAF2655932.1"/>
    </source>
</evidence>
<evidence type="ECO:0000256" key="5">
    <source>
        <dbReference type="ARBA" id="ARBA00023136"/>
    </source>
</evidence>
<feature type="transmembrane region" description="Helical" evidence="6">
    <location>
        <begin position="411"/>
        <end position="435"/>
    </location>
</feature>
<evidence type="ECO:0000256" key="3">
    <source>
        <dbReference type="ARBA" id="ARBA00022692"/>
    </source>
</evidence>
<organism evidence="8 9">
    <name type="scientific">Lophiostoma macrostomum CBS 122681</name>
    <dbReference type="NCBI Taxonomy" id="1314788"/>
    <lineage>
        <taxon>Eukaryota</taxon>
        <taxon>Fungi</taxon>
        <taxon>Dikarya</taxon>
        <taxon>Ascomycota</taxon>
        <taxon>Pezizomycotina</taxon>
        <taxon>Dothideomycetes</taxon>
        <taxon>Pleosporomycetidae</taxon>
        <taxon>Pleosporales</taxon>
        <taxon>Lophiostomataceae</taxon>
        <taxon>Lophiostoma</taxon>
    </lineage>
</organism>
<feature type="domain" description="Major facilitator superfamily (MFS) profile" evidence="7">
    <location>
        <begin position="141"/>
        <end position="647"/>
    </location>
</feature>
<feature type="transmembrane region" description="Helical" evidence="6">
    <location>
        <begin position="270"/>
        <end position="294"/>
    </location>
</feature>
<dbReference type="InterPro" id="IPR020846">
    <property type="entry name" value="MFS_dom"/>
</dbReference>
<feature type="transmembrane region" description="Helical" evidence="6">
    <location>
        <begin position="144"/>
        <end position="169"/>
    </location>
</feature>
<feature type="transmembrane region" description="Helical" evidence="6">
    <location>
        <begin position="301"/>
        <end position="320"/>
    </location>
</feature>
<feature type="transmembrane region" description="Helical" evidence="6">
    <location>
        <begin position="372"/>
        <end position="391"/>
    </location>
</feature>
<name>A0A6A6T8F3_9PLEO</name>
<gene>
    <name evidence="8" type="ORF">K491DRAFT_715782</name>
</gene>
<comment type="subcellular location">
    <subcellularLocation>
        <location evidence="1">Membrane</location>
        <topology evidence="1">Multi-pass membrane protein</topology>
    </subcellularLocation>
</comment>
<dbReference type="AlphaFoldDB" id="A0A6A6T8F3"/>
<protein>
    <submittedName>
        <fullName evidence="8">MFS general substrate transporter</fullName>
    </submittedName>
</protein>
<evidence type="ECO:0000256" key="6">
    <source>
        <dbReference type="SAM" id="Phobius"/>
    </source>
</evidence>
<dbReference type="PANTHER" id="PTHR23501:SF102">
    <property type="entry name" value="DRUG TRANSPORTER, PUTATIVE (AFU_ORTHOLOGUE AFUA_3G08530)-RELATED"/>
    <property type="match status" value="1"/>
</dbReference>
<evidence type="ECO:0000256" key="1">
    <source>
        <dbReference type="ARBA" id="ARBA00004141"/>
    </source>
</evidence>
<sequence length="663" mass="71261">MDNYNHTRSHSTSDLPTLPASARLVTNLSTPQLQHLTYSIAPNDTPNRFSKFLEAPRNVPVPNRFTFDPQALAAARERYEQERNNAGKIKERSSKQTGGYRISRRASIDLLKKEMKDIHDKVVERIPTVEVPALSMEWDWDWRFYTTGACLCAIDLALAWDLTSLVLALPTISSSLQTTSLQAFWVIPASLIPASLFIPLFSHLSDIFGRKSMLLIALIFFCMGSFIAGISYSVAGLLLGRVIQGIGAGGMRGLSSVVVVDLPSERDKGMWGGILGVIQAIGIITGPVIGAALADHGAWRWIFWLNVPLCGTVLIVLPWVAKLKEASAGSVRTKLMQVDWIGWILLSGGSVALMLGVTWGGSFYPWSSGATILPFLFGNIGVLSFLLWTWYSPIPALIDVRPCATLEGSGTYLSVFVCGGIGLAVAYFLPMVLLIANLSPTLTGTSAYLLALTLSAGVSGLGSSLFVHQMNSSVLRSVTCLAWILVIVGTALLTQITHFSTTGILIGVLIVLGAGGGVLCACSCTSPSISRPDQETAVLPDAVTSFAFFRSLGHMVGVAIGASIFQNSLHNILPGNPVLDGSGSADQWTRHAVALIQVIRDMSPQQRNQLVPAYDAAVQLVWIAAAVVAGVSLFTSLGMYWAGRETGRMGGDERRRQVDVEVV</sequence>
<evidence type="ECO:0000256" key="4">
    <source>
        <dbReference type="ARBA" id="ARBA00022989"/>
    </source>
</evidence>
<accession>A0A6A6T8F3</accession>
<dbReference type="EMBL" id="MU004342">
    <property type="protein sequence ID" value="KAF2655932.1"/>
    <property type="molecule type" value="Genomic_DNA"/>
</dbReference>
<feature type="transmembrane region" description="Helical" evidence="6">
    <location>
        <begin position="505"/>
        <end position="529"/>
    </location>
</feature>
<evidence type="ECO:0000259" key="7">
    <source>
        <dbReference type="PROSITE" id="PS50850"/>
    </source>
</evidence>
<proteinExistence type="inferred from homology"/>
<comment type="similarity">
    <text evidence="2">Belongs to the major facilitator superfamily. TCR/Tet family.</text>
</comment>
<dbReference type="PROSITE" id="PS50850">
    <property type="entry name" value="MFS"/>
    <property type="match status" value="1"/>
</dbReference>
<feature type="transmembrane region" description="Helical" evidence="6">
    <location>
        <begin position="340"/>
        <end position="360"/>
    </location>
</feature>
<dbReference type="SUPFAM" id="SSF103473">
    <property type="entry name" value="MFS general substrate transporter"/>
    <property type="match status" value="1"/>
</dbReference>
<feature type="transmembrane region" description="Helical" evidence="6">
    <location>
        <begin position="473"/>
        <end position="493"/>
    </location>
</feature>
<dbReference type="OrthoDB" id="2351791at2759"/>
<evidence type="ECO:0000313" key="9">
    <source>
        <dbReference type="Proteomes" id="UP000799324"/>
    </source>
</evidence>
<dbReference type="GO" id="GO:0022857">
    <property type="term" value="F:transmembrane transporter activity"/>
    <property type="evidence" value="ECO:0007669"/>
    <property type="project" value="InterPro"/>
</dbReference>
<dbReference type="Gene3D" id="1.20.1720.10">
    <property type="entry name" value="Multidrug resistance protein D"/>
    <property type="match status" value="1"/>
</dbReference>
<dbReference type="InterPro" id="IPR036259">
    <property type="entry name" value="MFS_trans_sf"/>
</dbReference>
<evidence type="ECO:0000256" key="2">
    <source>
        <dbReference type="ARBA" id="ARBA00007520"/>
    </source>
</evidence>
<feature type="transmembrane region" description="Helical" evidence="6">
    <location>
        <begin position="181"/>
        <end position="201"/>
    </location>
</feature>
<dbReference type="InterPro" id="IPR011701">
    <property type="entry name" value="MFS"/>
</dbReference>
<feature type="transmembrane region" description="Helical" evidence="6">
    <location>
        <begin position="447"/>
        <end position="467"/>
    </location>
</feature>
<keyword evidence="9" id="KW-1185">Reference proteome</keyword>
<feature type="transmembrane region" description="Helical" evidence="6">
    <location>
        <begin position="213"/>
        <end position="235"/>
    </location>
</feature>
<keyword evidence="5 6" id="KW-0472">Membrane</keyword>
<reference evidence="8" key="1">
    <citation type="journal article" date="2020" name="Stud. Mycol.">
        <title>101 Dothideomycetes genomes: a test case for predicting lifestyles and emergence of pathogens.</title>
        <authorList>
            <person name="Haridas S."/>
            <person name="Albert R."/>
            <person name="Binder M."/>
            <person name="Bloem J."/>
            <person name="Labutti K."/>
            <person name="Salamov A."/>
            <person name="Andreopoulos B."/>
            <person name="Baker S."/>
            <person name="Barry K."/>
            <person name="Bills G."/>
            <person name="Bluhm B."/>
            <person name="Cannon C."/>
            <person name="Castanera R."/>
            <person name="Culley D."/>
            <person name="Daum C."/>
            <person name="Ezra D."/>
            <person name="Gonzalez J."/>
            <person name="Henrissat B."/>
            <person name="Kuo A."/>
            <person name="Liang C."/>
            <person name="Lipzen A."/>
            <person name="Lutzoni F."/>
            <person name="Magnuson J."/>
            <person name="Mondo S."/>
            <person name="Nolan M."/>
            <person name="Ohm R."/>
            <person name="Pangilinan J."/>
            <person name="Park H.-J."/>
            <person name="Ramirez L."/>
            <person name="Alfaro M."/>
            <person name="Sun H."/>
            <person name="Tritt A."/>
            <person name="Yoshinaga Y."/>
            <person name="Zwiers L.-H."/>
            <person name="Turgeon B."/>
            <person name="Goodwin S."/>
            <person name="Spatafora J."/>
            <person name="Crous P."/>
            <person name="Grigoriev I."/>
        </authorList>
    </citation>
    <scope>NUCLEOTIDE SEQUENCE</scope>
    <source>
        <strain evidence="8">CBS 122681</strain>
    </source>
</reference>
<keyword evidence="3 6" id="KW-0812">Transmembrane</keyword>
<dbReference type="Pfam" id="PF07690">
    <property type="entry name" value="MFS_1"/>
    <property type="match status" value="1"/>
</dbReference>
<dbReference type="GO" id="GO:0005886">
    <property type="term" value="C:plasma membrane"/>
    <property type="evidence" value="ECO:0007669"/>
    <property type="project" value="TreeGrafter"/>
</dbReference>
<dbReference type="PANTHER" id="PTHR23501">
    <property type="entry name" value="MAJOR FACILITATOR SUPERFAMILY"/>
    <property type="match status" value="1"/>
</dbReference>
<dbReference type="Proteomes" id="UP000799324">
    <property type="component" value="Unassembled WGS sequence"/>
</dbReference>
<feature type="transmembrane region" description="Helical" evidence="6">
    <location>
        <begin position="620"/>
        <end position="642"/>
    </location>
</feature>